<sequence>MINTVGIYNECFDFCACVIMAVLVISRLTKGYQLSFERRGSMVLTLLDVDLFLASFLELTRSMMLNNAAFNLSAAIEVVGLLQRIAYISLSYLFFLFAYFLVHEDQPDGKKWLLISFPYIFIAAELIIPYSRDKIYQLIGNSYYLRGPWQWQLYLYSIIYMVGALVIVWKNRQKLQKEKQQKKRFWWILSFELVYLVTIFLRVSFEYLQITYFMLAISLMTLTIWLNDYDLDSWRTQSLIDELSGIKNRQAFRRDFGQFVGHDLCVAMIDVDNFKEFNDESGHETGDKVIETIGQKGLIQFGDEFYRYGGDEFIVVSQMKPQDFVAKLNLLAQDVKKADVGSRPITLTIGYYFGHPRTPSEVRKLFHLADANLYFGKSRGRDQIIGEKP</sequence>
<evidence type="ECO:0000313" key="4">
    <source>
        <dbReference type="Proteomes" id="UP000452141"/>
    </source>
</evidence>
<dbReference type="PROSITE" id="PS50887">
    <property type="entry name" value="GGDEF"/>
    <property type="match status" value="1"/>
</dbReference>
<dbReference type="Gene3D" id="3.30.70.270">
    <property type="match status" value="1"/>
</dbReference>
<keyword evidence="1" id="KW-0472">Membrane</keyword>
<feature type="transmembrane region" description="Helical" evidence="1">
    <location>
        <begin position="151"/>
        <end position="169"/>
    </location>
</feature>
<feature type="transmembrane region" description="Helical" evidence="1">
    <location>
        <begin position="81"/>
        <end position="100"/>
    </location>
</feature>
<keyword evidence="1" id="KW-1133">Transmembrane helix</keyword>
<evidence type="ECO:0000256" key="1">
    <source>
        <dbReference type="SAM" id="Phobius"/>
    </source>
</evidence>
<feature type="transmembrane region" description="Helical" evidence="1">
    <location>
        <begin position="185"/>
        <end position="204"/>
    </location>
</feature>
<reference evidence="3 4" key="1">
    <citation type="submission" date="2019-08" db="EMBL/GenBank/DDBJ databases">
        <title>In-depth cultivation of the pig gut microbiome towards novel bacterial diversity and tailored functional studies.</title>
        <authorList>
            <person name="Wylensek D."/>
            <person name="Hitch T.C.A."/>
            <person name="Clavel T."/>
        </authorList>
    </citation>
    <scope>NUCLEOTIDE SEQUENCE [LARGE SCALE GENOMIC DNA]</scope>
    <source>
        <strain evidence="3 4">WCA-470BD-2E</strain>
    </source>
</reference>
<dbReference type="RefSeq" id="WP_154486635.1">
    <property type="nucleotide sequence ID" value="NZ_VUMW01000007.1"/>
</dbReference>
<dbReference type="InterPro" id="IPR029787">
    <property type="entry name" value="Nucleotide_cyclase"/>
</dbReference>
<dbReference type="GO" id="GO:0052621">
    <property type="term" value="F:diguanylate cyclase activity"/>
    <property type="evidence" value="ECO:0007669"/>
    <property type="project" value="TreeGrafter"/>
</dbReference>
<dbReference type="AlphaFoldDB" id="A0A844FMX1"/>
<dbReference type="PANTHER" id="PTHR45138:SF9">
    <property type="entry name" value="DIGUANYLATE CYCLASE DGCM-RELATED"/>
    <property type="match status" value="1"/>
</dbReference>
<keyword evidence="1" id="KW-0812">Transmembrane</keyword>
<proteinExistence type="predicted"/>
<dbReference type="Pfam" id="PF00990">
    <property type="entry name" value="GGDEF"/>
    <property type="match status" value="1"/>
</dbReference>
<organism evidence="3 4">
    <name type="scientific">Lactobacillus equicursoris</name>
    <dbReference type="NCBI Taxonomy" id="420645"/>
    <lineage>
        <taxon>Bacteria</taxon>
        <taxon>Bacillati</taxon>
        <taxon>Bacillota</taxon>
        <taxon>Bacilli</taxon>
        <taxon>Lactobacillales</taxon>
        <taxon>Lactobacillaceae</taxon>
        <taxon>Lactobacillus</taxon>
    </lineage>
</organism>
<dbReference type="GO" id="GO:0005886">
    <property type="term" value="C:plasma membrane"/>
    <property type="evidence" value="ECO:0007669"/>
    <property type="project" value="TreeGrafter"/>
</dbReference>
<gene>
    <name evidence="3" type="ORF">FYJ61_03765</name>
</gene>
<feature type="domain" description="GGDEF" evidence="2">
    <location>
        <begin position="262"/>
        <end position="389"/>
    </location>
</feature>
<dbReference type="SUPFAM" id="SSF55073">
    <property type="entry name" value="Nucleotide cyclase"/>
    <property type="match status" value="1"/>
</dbReference>
<dbReference type="Proteomes" id="UP000452141">
    <property type="component" value="Unassembled WGS sequence"/>
</dbReference>
<dbReference type="PANTHER" id="PTHR45138">
    <property type="entry name" value="REGULATORY COMPONENTS OF SENSORY TRANSDUCTION SYSTEM"/>
    <property type="match status" value="1"/>
</dbReference>
<accession>A0A844FMX1</accession>
<dbReference type="InterPro" id="IPR050469">
    <property type="entry name" value="Diguanylate_Cyclase"/>
</dbReference>
<dbReference type="InterPro" id="IPR000160">
    <property type="entry name" value="GGDEF_dom"/>
</dbReference>
<dbReference type="CDD" id="cd01949">
    <property type="entry name" value="GGDEF"/>
    <property type="match status" value="1"/>
</dbReference>
<evidence type="ECO:0000259" key="2">
    <source>
        <dbReference type="PROSITE" id="PS50887"/>
    </source>
</evidence>
<dbReference type="SMART" id="SM00267">
    <property type="entry name" value="GGDEF"/>
    <property type="match status" value="1"/>
</dbReference>
<dbReference type="GO" id="GO:1902201">
    <property type="term" value="P:negative regulation of bacterial-type flagellum-dependent cell motility"/>
    <property type="evidence" value="ECO:0007669"/>
    <property type="project" value="TreeGrafter"/>
</dbReference>
<dbReference type="EMBL" id="VUMW01000007">
    <property type="protein sequence ID" value="MST79613.1"/>
    <property type="molecule type" value="Genomic_DNA"/>
</dbReference>
<protein>
    <submittedName>
        <fullName evidence="3">GGDEF domain-containing protein</fullName>
    </submittedName>
</protein>
<dbReference type="GO" id="GO:0043709">
    <property type="term" value="P:cell adhesion involved in single-species biofilm formation"/>
    <property type="evidence" value="ECO:0007669"/>
    <property type="project" value="TreeGrafter"/>
</dbReference>
<dbReference type="InterPro" id="IPR043128">
    <property type="entry name" value="Rev_trsase/Diguanyl_cyclase"/>
</dbReference>
<feature type="transmembrane region" description="Helical" evidence="1">
    <location>
        <begin position="112"/>
        <end position="131"/>
    </location>
</feature>
<comment type="caution">
    <text evidence="3">The sequence shown here is derived from an EMBL/GenBank/DDBJ whole genome shotgun (WGS) entry which is preliminary data.</text>
</comment>
<evidence type="ECO:0000313" key="3">
    <source>
        <dbReference type="EMBL" id="MST79613.1"/>
    </source>
</evidence>
<dbReference type="NCBIfam" id="TIGR00254">
    <property type="entry name" value="GGDEF"/>
    <property type="match status" value="1"/>
</dbReference>
<feature type="transmembrane region" description="Helical" evidence="1">
    <location>
        <begin position="6"/>
        <end position="28"/>
    </location>
</feature>
<name>A0A844FMX1_9LACO</name>
<feature type="transmembrane region" description="Helical" evidence="1">
    <location>
        <begin position="210"/>
        <end position="227"/>
    </location>
</feature>